<dbReference type="Proteomes" id="UP000481417">
    <property type="component" value="Unassembled WGS sequence"/>
</dbReference>
<dbReference type="Pfam" id="PF20434">
    <property type="entry name" value="BD-FAE"/>
    <property type="match status" value="1"/>
</dbReference>
<evidence type="ECO:0000313" key="3">
    <source>
        <dbReference type="EMBL" id="MTE01593.1"/>
    </source>
</evidence>
<dbReference type="InterPro" id="IPR050300">
    <property type="entry name" value="GDXG_lipolytic_enzyme"/>
</dbReference>
<dbReference type="PANTHER" id="PTHR48081:SF33">
    <property type="entry name" value="KYNURENINE FORMAMIDASE"/>
    <property type="match status" value="1"/>
</dbReference>
<feature type="domain" description="BD-FAE-like" evidence="2">
    <location>
        <begin position="57"/>
        <end position="182"/>
    </location>
</feature>
<evidence type="ECO:0000256" key="1">
    <source>
        <dbReference type="ARBA" id="ARBA00022801"/>
    </source>
</evidence>
<accession>A0A6L6HTP7</accession>
<comment type="caution">
    <text evidence="3">The sequence shown here is derived from an EMBL/GenBank/DDBJ whole genome shotgun (WGS) entry which is preliminary data.</text>
</comment>
<dbReference type="EMBL" id="WMBT01000011">
    <property type="protein sequence ID" value="MTE01593.1"/>
    <property type="molecule type" value="Genomic_DNA"/>
</dbReference>
<sequence length="279" mass="30032">MMHAIADWNAVYDNAPAIPDGASWPGRWIEPARAFRESMGDRARTGIPYGPGDRNRLDLFLPQDRPKGLVVFVHGGFWMALDRSFWSHLAQGPLAHGHAVAIPEYGLCPDIRIAGITAEIGAAITTAADLVEGPIRLAGHSAGGHLVSRMVSHTSPLSGAVRGRVAGVVSISGLHDLRPLRRTWRQDTLRIDEAEARAESPALLEPLPGTCITCWVGASETSEFRRQNALLANIWRGLGAATDCVEEPDRHHFNVVDGLARADHPMLTALLGSAGCRCG</sequence>
<keyword evidence="4" id="KW-1185">Reference proteome</keyword>
<keyword evidence="1 3" id="KW-0378">Hydrolase</keyword>
<gene>
    <name evidence="3" type="ORF">GIY56_14995</name>
</gene>
<dbReference type="SUPFAM" id="SSF53474">
    <property type="entry name" value="alpha/beta-Hydrolases"/>
    <property type="match status" value="1"/>
</dbReference>
<protein>
    <submittedName>
        <fullName evidence="3">Alpha/beta hydrolase fold domain-containing protein</fullName>
    </submittedName>
</protein>
<evidence type="ECO:0000259" key="2">
    <source>
        <dbReference type="Pfam" id="PF20434"/>
    </source>
</evidence>
<dbReference type="GO" id="GO:0016787">
    <property type="term" value="F:hydrolase activity"/>
    <property type="evidence" value="ECO:0007669"/>
    <property type="project" value="UniProtKB-KW"/>
</dbReference>
<organism evidence="3 4">
    <name type="scientific">Paracoccus lichenicola</name>
    <dbReference type="NCBI Taxonomy" id="2665644"/>
    <lineage>
        <taxon>Bacteria</taxon>
        <taxon>Pseudomonadati</taxon>
        <taxon>Pseudomonadota</taxon>
        <taxon>Alphaproteobacteria</taxon>
        <taxon>Rhodobacterales</taxon>
        <taxon>Paracoccaceae</taxon>
        <taxon>Paracoccus</taxon>
    </lineage>
</organism>
<evidence type="ECO:0000313" key="4">
    <source>
        <dbReference type="Proteomes" id="UP000481417"/>
    </source>
</evidence>
<dbReference type="InterPro" id="IPR029058">
    <property type="entry name" value="AB_hydrolase_fold"/>
</dbReference>
<reference evidence="3 4" key="1">
    <citation type="submission" date="2019-11" db="EMBL/GenBank/DDBJ databases">
        <authorList>
            <person name="Lang L."/>
        </authorList>
    </citation>
    <scope>NUCLEOTIDE SEQUENCE [LARGE SCALE GENOMIC DNA]</scope>
    <source>
        <strain evidence="3 4">YIM 132242</strain>
    </source>
</reference>
<proteinExistence type="predicted"/>
<dbReference type="PANTHER" id="PTHR48081">
    <property type="entry name" value="AB HYDROLASE SUPERFAMILY PROTEIN C4A8.06C"/>
    <property type="match status" value="1"/>
</dbReference>
<name>A0A6L6HTP7_9RHOB</name>
<dbReference type="AlphaFoldDB" id="A0A6L6HTP7"/>
<dbReference type="Gene3D" id="3.40.50.1820">
    <property type="entry name" value="alpha/beta hydrolase"/>
    <property type="match status" value="1"/>
</dbReference>
<dbReference type="InterPro" id="IPR049492">
    <property type="entry name" value="BD-FAE-like_dom"/>
</dbReference>